<dbReference type="SUPFAM" id="SSF54373">
    <property type="entry name" value="FAD-linked reductases, C-terminal domain"/>
    <property type="match status" value="1"/>
</dbReference>
<dbReference type="Gene3D" id="3.30.560.10">
    <property type="entry name" value="Glucose Oxidase, domain 3"/>
    <property type="match status" value="1"/>
</dbReference>
<evidence type="ECO:0000256" key="2">
    <source>
        <dbReference type="ARBA" id="ARBA00010790"/>
    </source>
</evidence>
<dbReference type="PANTHER" id="PTHR11552:SF201">
    <property type="entry name" value="GLUCOSE-METHANOL-CHOLINE OXIDOREDUCTASE N-TERMINAL DOMAIN-CONTAINING PROTEIN"/>
    <property type="match status" value="1"/>
</dbReference>
<dbReference type="InterPro" id="IPR012132">
    <property type="entry name" value="GMC_OxRdtase"/>
</dbReference>
<proteinExistence type="inferred from homology"/>
<dbReference type="Gene3D" id="3.50.50.60">
    <property type="entry name" value="FAD/NAD(P)-binding domain"/>
    <property type="match status" value="1"/>
</dbReference>
<comment type="similarity">
    <text evidence="2 8">Belongs to the GMC oxidoreductase family.</text>
</comment>
<feature type="binding site" evidence="7">
    <location>
        <begin position="544"/>
        <end position="545"/>
    </location>
    <ligand>
        <name>FAD</name>
        <dbReference type="ChEBI" id="CHEBI:57692"/>
    </ligand>
</feature>
<evidence type="ECO:0000259" key="9">
    <source>
        <dbReference type="PROSITE" id="PS00623"/>
    </source>
</evidence>
<sequence>MDHPQLPPEDFEKKKFDFIIVGGGTAGLAVAARLSEHPQFTVGVLEAGSLAHGNSTVDCPGLAGRALGGPLDWGFTTEPQPGLAGRTLPWARGKVLGGSSALNYMTWNRAARQDYDDWRELGNPGWGWDDMLPFFKKSETFHEPSDTTQKATRVALHDGVVGHHGPVQVSYPLEFTASHQLWHRTLNAVGVETNDNHLAGRNIGCWTSVVSVDPRDATRSYATAAYYEPNSSRPNLFLLTEAEVHEVLLAEDGDAAGGWRAKGVGFAHGGVQFSAFASREVIVSAGSVQSPRILELSGIGGSAVLSAAGIPVKVDNPNVGENLQDHLTTTLVFEVDSSLRNPDDLQIESALAAARDQYARTRTGPLTTLPVSVSYVPAAQFMAPETIQVLLSSFTPGDNTTTERDALLRRRFASRSDVLGHVEFIFDLGNWGVDCPPDPSGKKKYASMLQILQYPFSRGNIHIRSSGDEGDPKPRLAIDPQYFGGRRGHLDLEVALHAHRFSERICSTEPLASIIRRQVWPVPASSRSDDDLRAWLKRVVTTDWHPVGTCAMGGKAGVHGGVVDERLRVYGVEGLRVVDASVMPSQISAHLQATVYAIAEKAAAMIFEDNLVSATVAS</sequence>
<gene>
    <name evidence="11" type="ORF">C8A01DRAFT_49571</name>
</gene>
<comment type="caution">
    <text evidence="11">The sequence shown here is derived from an EMBL/GenBank/DDBJ whole genome shotgun (WGS) entry which is preliminary data.</text>
</comment>
<keyword evidence="12" id="KW-1185">Reference proteome</keyword>
<evidence type="ECO:0000256" key="6">
    <source>
        <dbReference type="PIRSR" id="PIRSR000137-1"/>
    </source>
</evidence>
<evidence type="ECO:0000256" key="3">
    <source>
        <dbReference type="ARBA" id="ARBA00022630"/>
    </source>
</evidence>
<dbReference type="PIRSF" id="PIRSF000137">
    <property type="entry name" value="Alcohol_oxidase"/>
    <property type="match status" value="1"/>
</dbReference>
<evidence type="ECO:0000256" key="8">
    <source>
        <dbReference type="RuleBase" id="RU003968"/>
    </source>
</evidence>
<keyword evidence="4 7" id="KW-0274">FAD</keyword>
<feature type="domain" description="Glucose-methanol-choline oxidoreductase N-terminal" evidence="9">
    <location>
        <begin position="93"/>
        <end position="116"/>
    </location>
</feature>
<evidence type="ECO:0000313" key="12">
    <source>
        <dbReference type="Proteomes" id="UP001303115"/>
    </source>
</evidence>
<evidence type="ECO:0000256" key="4">
    <source>
        <dbReference type="ARBA" id="ARBA00022827"/>
    </source>
</evidence>
<name>A0AAN6SNS7_9PEZI</name>
<comment type="cofactor">
    <cofactor evidence="1 7">
        <name>FAD</name>
        <dbReference type="ChEBI" id="CHEBI:57692"/>
    </cofactor>
</comment>
<feature type="active site" description="Proton donor" evidence="6">
    <location>
        <position position="545"/>
    </location>
</feature>
<dbReference type="PROSITE" id="PS00623">
    <property type="entry name" value="GMC_OXRED_1"/>
    <property type="match status" value="1"/>
</dbReference>
<keyword evidence="3 8" id="KW-0285">Flavoprotein</keyword>
<dbReference type="InterPro" id="IPR000172">
    <property type="entry name" value="GMC_OxRdtase_N"/>
</dbReference>
<dbReference type="AlphaFoldDB" id="A0AAN6SNS7"/>
<dbReference type="InterPro" id="IPR007867">
    <property type="entry name" value="GMC_OxRtase_C"/>
</dbReference>
<evidence type="ECO:0000256" key="7">
    <source>
        <dbReference type="PIRSR" id="PIRSR000137-2"/>
    </source>
</evidence>
<dbReference type="PANTHER" id="PTHR11552">
    <property type="entry name" value="GLUCOSE-METHANOL-CHOLINE GMC OXIDOREDUCTASE"/>
    <property type="match status" value="1"/>
</dbReference>
<feature type="binding site" evidence="7">
    <location>
        <position position="244"/>
    </location>
    <ligand>
        <name>FAD</name>
        <dbReference type="ChEBI" id="CHEBI:57692"/>
    </ligand>
</feature>
<feature type="binding site" evidence="7">
    <location>
        <position position="95"/>
    </location>
    <ligand>
        <name>FAD</name>
        <dbReference type="ChEBI" id="CHEBI:57692"/>
    </ligand>
</feature>
<feature type="domain" description="Glucose-methanol-choline oxidoreductase N-terminal" evidence="10">
    <location>
        <begin position="286"/>
        <end position="300"/>
    </location>
</feature>
<reference evidence="12" key="1">
    <citation type="journal article" date="2023" name="Mol. Phylogenet. Evol.">
        <title>Genome-scale phylogeny and comparative genomics of the fungal order Sordariales.</title>
        <authorList>
            <person name="Hensen N."/>
            <person name="Bonometti L."/>
            <person name="Westerberg I."/>
            <person name="Brannstrom I.O."/>
            <person name="Guillou S."/>
            <person name="Cros-Aarteil S."/>
            <person name="Calhoun S."/>
            <person name="Haridas S."/>
            <person name="Kuo A."/>
            <person name="Mondo S."/>
            <person name="Pangilinan J."/>
            <person name="Riley R."/>
            <person name="LaButti K."/>
            <person name="Andreopoulos B."/>
            <person name="Lipzen A."/>
            <person name="Chen C."/>
            <person name="Yan M."/>
            <person name="Daum C."/>
            <person name="Ng V."/>
            <person name="Clum A."/>
            <person name="Steindorff A."/>
            <person name="Ohm R.A."/>
            <person name="Martin F."/>
            <person name="Silar P."/>
            <person name="Natvig D.O."/>
            <person name="Lalanne C."/>
            <person name="Gautier V."/>
            <person name="Ament-Velasquez S.L."/>
            <person name="Kruys A."/>
            <person name="Hutchinson M.I."/>
            <person name="Powell A.J."/>
            <person name="Barry K."/>
            <person name="Miller A.N."/>
            <person name="Grigoriev I.V."/>
            <person name="Debuchy R."/>
            <person name="Gladieux P."/>
            <person name="Hiltunen Thoren M."/>
            <person name="Johannesson H."/>
        </authorList>
    </citation>
    <scope>NUCLEOTIDE SEQUENCE [LARGE SCALE GENOMIC DNA]</scope>
    <source>
        <strain evidence="12">CBS 284.82</strain>
    </source>
</reference>
<accession>A0AAN6SNS7</accession>
<keyword evidence="5" id="KW-0560">Oxidoreductase</keyword>
<evidence type="ECO:0000256" key="1">
    <source>
        <dbReference type="ARBA" id="ARBA00001974"/>
    </source>
</evidence>
<organism evidence="11 12">
    <name type="scientific">Parachaetomium inaequale</name>
    <dbReference type="NCBI Taxonomy" id="2588326"/>
    <lineage>
        <taxon>Eukaryota</taxon>
        <taxon>Fungi</taxon>
        <taxon>Dikarya</taxon>
        <taxon>Ascomycota</taxon>
        <taxon>Pezizomycotina</taxon>
        <taxon>Sordariomycetes</taxon>
        <taxon>Sordariomycetidae</taxon>
        <taxon>Sordariales</taxon>
        <taxon>Chaetomiaceae</taxon>
        <taxon>Parachaetomium</taxon>
    </lineage>
</organism>
<feature type="active site" description="Proton acceptor" evidence="6">
    <location>
        <position position="590"/>
    </location>
</feature>
<evidence type="ECO:0000313" key="11">
    <source>
        <dbReference type="EMBL" id="KAK4033945.1"/>
    </source>
</evidence>
<dbReference type="InterPro" id="IPR036188">
    <property type="entry name" value="FAD/NAD-bd_sf"/>
</dbReference>
<dbReference type="Pfam" id="PF00732">
    <property type="entry name" value="GMC_oxred_N"/>
    <property type="match status" value="1"/>
</dbReference>
<dbReference type="EMBL" id="MU854502">
    <property type="protein sequence ID" value="KAK4033945.1"/>
    <property type="molecule type" value="Genomic_DNA"/>
</dbReference>
<evidence type="ECO:0000259" key="10">
    <source>
        <dbReference type="PROSITE" id="PS00624"/>
    </source>
</evidence>
<dbReference type="Pfam" id="PF05199">
    <property type="entry name" value="GMC_oxred_C"/>
    <property type="match status" value="1"/>
</dbReference>
<dbReference type="SUPFAM" id="SSF51905">
    <property type="entry name" value="FAD/NAD(P)-binding domain"/>
    <property type="match status" value="1"/>
</dbReference>
<dbReference type="Proteomes" id="UP001303115">
    <property type="component" value="Unassembled WGS sequence"/>
</dbReference>
<protein>
    <recommendedName>
        <fullName evidence="9 10">Glucose-methanol-choline oxidoreductase N-terminal domain-containing protein</fullName>
    </recommendedName>
</protein>
<dbReference type="PROSITE" id="PS00624">
    <property type="entry name" value="GMC_OXRED_2"/>
    <property type="match status" value="1"/>
</dbReference>
<evidence type="ECO:0000256" key="5">
    <source>
        <dbReference type="ARBA" id="ARBA00023002"/>
    </source>
</evidence>
<dbReference type="GO" id="GO:0016614">
    <property type="term" value="F:oxidoreductase activity, acting on CH-OH group of donors"/>
    <property type="evidence" value="ECO:0007669"/>
    <property type="project" value="InterPro"/>
</dbReference>
<dbReference type="GO" id="GO:0050660">
    <property type="term" value="F:flavin adenine dinucleotide binding"/>
    <property type="evidence" value="ECO:0007669"/>
    <property type="project" value="InterPro"/>
</dbReference>